<keyword evidence="2" id="KW-1185">Reference proteome</keyword>
<reference evidence="1 2" key="1">
    <citation type="submission" date="2018-02" db="EMBL/GenBank/DDBJ databases">
        <title>Genome sequences of Apibacter spp., gut symbionts of Asian honey bees.</title>
        <authorList>
            <person name="Kwong W.K."/>
            <person name="Steele M.I."/>
            <person name="Moran N.A."/>
        </authorList>
    </citation>
    <scope>NUCLEOTIDE SEQUENCE [LARGE SCALE GENOMIC DNA]</scope>
    <source>
        <strain evidence="2">wkB301</strain>
    </source>
</reference>
<organism evidence="1 2">
    <name type="scientific">Apibacter adventoris</name>
    <dbReference type="NCBI Taxonomy" id="1679466"/>
    <lineage>
        <taxon>Bacteria</taxon>
        <taxon>Pseudomonadati</taxon>
        <taxon>Bacteroidota</taxon>
        <taxon>Flavobacteriia</taxon>
        <taxon>Flavobacteriales</taxon>
        <taxon>Weeksellaceae</taxon>
        <taxon>Apibacter</taxon>
    </lineage>
</organism>
<sequence>MNIIKLLYYNIRNICLKIRKFIKEILDRILNSNTNKGKVLVVELYVLKQDYIKIAPGLSQDSNIPIPIILTIINKRFDGIGLN</sequence>
<evidence type="ECO:0000313" key="2">
    <source>
        <dbReference type="Proteomes" id="UP000238042"/>
    </source>
</evidence>
<dbReference type="EMBL" id="PSZM01000043">
    <property type="protein sequence ID" value="PQL91009.1"/>
    <property type="molecule type" value="Genomic_DNA"/>
</dbReference>
<comment type="caution">
    <text evidence="1">The sequence shown here is derived from an EMBL/GenBank/DDBJ whole genome shotgun (WGS) entry which is preliminary data.</text>
</comment>
<gene>
    <name evidence="1" type="ORF">C4S77_09125</name>
</gene>
<evidence type="ECO:0000313" key="1">
    <source>
        <dbReference type="EMBL" id="PQL91009.1"/>
    </source>
</evidence>
<dbReference type="Proteomes" id="UP000238042">
    <property type="component" value="Unassembled WGS sequence"/>
</dbReference>
<proteinExistence type="predicted"/>
<protein>
    <submittedName>
        <fullName evidence="1">Uncharacterized protein</fullName>
    </submittedName>
</protein>
<dbReference type="AlphaFoldDB" id="A0A2S8A8W2"/>
<accession>A0A2S8A8W2</accession>
<name>A0A2S8A8W2_9FLAO</name>